<feature type="transmembrane region" description="Helical" evidence="1">
    <location>
        <begin position="49"/>
        <end position="66"/>
    </location>
</feature>
<sequence>MKQSANARLAMTLLAGAIFGFGLSLSGMIDPSRVTGFLNITSGDWDPSLAFVLGGALLVAVPGVMLQRRMARPVLDESFHLPEKTEIDRRLIVGSAIFGAGWGLAGFCPGPVVSALSMGLPQVWLFVAMMVLGMIFHDHVMNRTATEAFKS</sequence>
<evidence type="ECO:0000256" key="1">
    <source>
        <dbReference type="SAM" id="Phobius"/>
    </source>
</evidence>
<evidence type="ECO:0000313" key="3">
    <source>
        <dbReference type="Proteomes" id="UP000238493"/>
    </source>
</evidence>
<feature type="transmembrane region" description="Helical" evidence="1">
    <location>
        <begin position="9"/>
        <end position="29"/>
    </location>
</feature>
<keyword evidence="1" id="KW-1133">Transmembrane helix</keyword>
<comment type="caution">
    <text evidence="2">The sequence shown here is derived from an EMBL/GenBank/DDBJ whole genome shotgun (WGS) entry which is preliminary data.</text>
</comment>
<dbReference type="OrthoDB" id="9790409at2"/>
<feature type="transmembrane region" description="Helical" evidence="1">
    <location>
        <begin position="87"/>
        <end position="107"/>
    </location>
</feature>
<dbReference type="EMBL" id="PTRC01000008">
    <property type="protein sequence ID" value="PQA74717.1"/>
    <property type="molecule type" value="Genomic_DNA"/>
</dbReference>
<dbReference type="Proteomes" id="UP000238493">
    <property type="component" value="Unassembled WGS sequence"/>
</dbReference>
<gene>
    <name evidence="2" type="ORF">C3731_03670</name>
</gene>
<dbReference type="Pfam" id="PF20398">
    <property type="entry name" value="DUF6691"/>
    <property type="match status" value="1"/>
</dbReference>
<accession>A0A2S7J389</accession>
<dbReference type="AlphaFoldDB" id="A0A2S7J389"/>
<keyword evidence="1" id="KW-0812">Transmembrane</keyword>
<protein>
    <recommendedName>
        <fullName evidence="4">YeeE/YedE family protein</fullName>
    </recommendedName>
</protein>
<evidence type="ECO:0008006" key="4">
    <source>
        <dbReference type="Google" id="ProtNLM"/>
    </source>
</evidence>
<evidence type="ECO:0000313" key="2">
    <source>
        <dbReference type="EMBL" id="PQA74717.1"/>
    </source>
</evidence>
<organism evidence="2 3">
    <name type="scientific">Brucella oryzae</name>
    <dbReference type="NCBI Taxonomy" id="335286"/>
    <lineage>
        <taxon>Bacteria</taxon>
        <taxon>Pseudomonadati</taxon>
        <taxon>Pseudomonadota</taxon>
        <taxon>Alphaproteobacteria</taxon>
        <taxon>Hyphomicrobiales</taxon>
        <taxon>Brucellaceae</taxon>
        <taxon>Brucella/Ochrobactrum group</taxon>
        <taxon>Brucella</taxon>
    </lineage>
</organism>
<feature type="transmembrane region" description="Helical" evidence="1">
    <location>
        <begin position="113"/>
        <end position="136"/>
    </location>
</feature>
<proteinExistence type="predicted"/>
<dbReference type="RefSeq" id="WP_104754361.1">
    <property type="nucleotide sequence ID" value="NZ_JBHEEO010000010.1"/>
</dbReference>
<keyword evidence="1" id="KW-0472">Membrane</keyword>
<dbReference type="InterPro" id="IPR046513">
    <property type="entry name" value="DUF6691"/>
</dbReference>
<reference evidence="2 3" key="1">
    <citation type="submission" date="2018-02" db="EMBL/GenBank/DDBJ databases">
        <title>Draft genome sequence of Ochrobactrum oryzae found in Brazil.</title>
        <authorList>
            <person name="Cerdeira L."/>
            <person name="Andrade F."/>
            <person name="Zacariotto T."/>
            <person name="Barbosa B."/>
            <person name="Santos S."/>
            <person name="Cassetari V."/>
            <person name="Lincopan N."/>
        </authorList>
    </citation>
    <scope>NUCLEOTIDE SEQUENCE [LARGE SCALE GENOMIC DNA]</scope>
    <source>
        <strain evidence="2 3">OA447</strain>
    </source>
</reference>
<name>A0A2S7J389_9HYPH</name>
<keyword evidence="3" id="KW-1185">Reference proteome</keyword>